<feature type="domain" description="Acyl-CoA oxidase/dehydrogenase middle" evidence="7">
    <location>
        <begin position="505"/>
        <end position="597"/>
    </location>
</feature>
<dbReference type="InterPro" id="IPR013786">
    <property type="entry name" value="AcylCoA_DH/ox_N"/>
</dbReference>
<evidence type="ECO:0000256" key="4">
    <source>
        <dbReference type="ARBA" id="ARBA00022827"/>
    </source>
</evidence>
<dbReference type="InterPro" id="IPR006091">
    <property type="entry name" value="Acyl-CoA_Oxase/DH_mid-dom"/>
</dbReference>
<evidence type="ECO:0000256" key="1">
    <source>
        <dbReference type="ARBA" id="ARBA00001974"/>
    </source>
</evidence>
<dbReference type="Pfam" id="PF00441">
    <property type="entry name" value="Acyl-CoA_dh_1"/>
    <property type="match status" value="2"/>
</dbReference>
<dbReference type="Gene3D" id="1.20.140.10">
    <property type="entry name" value="Butyryl-CoA Dehydrogenase, subunit A, domain 3"/>
    <property type="match status" value="2"/>
</dbReference>
<dbReference type="InterPro" id="IPR037069">
    <property type="entry name" value="AcylCoA_DH/ox_N_sf"/>
</dbReference>
<dbReference type="SUPFAM" id="SSF47203">
    <property type="entry name" value="Acyl-CoA dehydrogenase C-terminal domain-like"/>
    <property type="match status" value="2"/>
</dbReference>
<comment type="cofactor">
    <cofactor evidence="1">
        <name>FAD</name>
        <dbReference type="ChEBI" id="CHEBI:57692"/>
    </cofactor>
</comment>
<evidence type="ECO:0000313" key="9">
    <source>
        <dbReference type="EMBL" id="PKV77416.1"/>
    </source>
</evidence>
<proteinExistence type="inferred from homology"/>
<dbReference type="Pfam" id="PF02770">
    <property type="entry name" value="Acyl-CoA_dh_M"/>
    <property type="match status" value="1"/>
</dbReference>
<evidence type="ECO:0000259" key="6">
    <source>
        <dbReference type="Pfam" id="PF00441"/>
    </source>
</evidence>
<dbReference type="Gene3D" id="2.40.110.10">
    <property type="entry name" value="Butyryl-CoA Dehydrogenase, subunit A, domain 2"/>
    <property type="match status" value="1"/>
</dbReference>
<dbReference type="GO" id="GO:0005886">
    <property type="term" value="C:plasma membrane"/>
    <property type="evidence" value="ECO:0007669"/>
    <property type="project" value="TreeGrafter"/>
</dbReference>
<dbReference type="Gene3D" id="1.10.540.10">
    <property type="entry name" value="Acyl-CoA dehydrogenase/oxidase, N-terminal domain"/>
    <property type="match status" value="2"/>
</dbReference>
<comment type="similarity">
    <text evidence="2">Belongs to the acyl-CoA dehydrogenase family.</text>
</comment>
<evidence type="ECO:0000256" key="3">
    <source>
        <dbReference type="ARBA" id="ARBA00022630"/>
    </source>
</evidence>
<name>A0A2N3V726_9NOCA</name>
<feature type="domain" description="Acyl-CoA dehydrogenase/oxidase C-terminal" evidence="6">
    <location>
        <begin position="611"/>
        <end position="758"/>
    </location>
</feature>
<dbReference type="GO" id="GO:0050660">
    <property type="term" value="F:flavin adenine dinucleotide binding"/>
    <property type="evidence" value="ECO:0007669"/>
    <property type="project" value="InterPro"/>
</dbReference>
<dbReference type="InterPro" id="IPR036250">
    <property type="entry name" value="AcylCo_DH-like_C"/>
</dbReference>
<evidence type="ECO:0000256" key="2">
    <source>
        <dbReference type="ARBA" id="ARBA00009347"/>
    </source>
</evidence>
<reference evidence="9 10" key="1">
    <citation type="submission" date="2017-12" db="EMBL/GenBank/DDBJ databases">
        <title>Sequencing the genomes of 1000 Actinobacteria strains.</title>
        <authorList>
            <person name="Klenk H.-P."/>
        </authorList>
    </citation>
    <scope>NUCLEOTIDE SEQUENCE [LARGE SCALE GENOMIC DNA]</scope>
    <source>
        <strain evidence="9 10">DSM 44489</strain>
    </source>
</reference>
<evidence type="ECO:0000256" key="5">
    <source>
        <dbReference type="ARBA" id="ARBA00023002"/>
    </source>
</evidence>
<keyword evidence="3" id="KW-0285">Flavoprotein</keyword>
<gene>
    <name evidence="9" type="ORF">ATK86_1756</name>
</gene>
<evidence type="ECO:0000313" key="10">
    <source>
        <dbReference type="Proteomes" id="UP000233766"/>
    </source>
</evidence>
<dbReference type="Pfam" id="PF02771">
    <property type="entry name" value="Acyl-CoA_dh_N"/>
    <property type="match status" value="1"/>
</dbReference>
<feature type="domain" description="Acyl-CoA dehydrogenase/oxidase N-terminal" evidence="8">
    <location>
        <begin position="6"/>
        <end position="94"/>
    </location>
</feature>
<dbReference type="FunFam" id="2.40.110.10:FF:000011">
    <property type="entry name" value="Acyl-CoA dehydrogenase FadE34"/>
    <property type="match status" value="1"/>
</dbReference>
<dbReference type="OrthoDB" id="2431337at2"/>
<feature type="domain" description="Acyl-CoA dehydrogenase/oxidase C-terminal" evidence="6">
    <location>
        <begin position="245"/>
        <end position="377"/>
    </location>
</feature>
<dbReference type="AlphaFoldDB" id="A0A2N3V726"/>
<evidence type="ECO:0000259" key="7">
    <source>
        <dbReference type="Pfam" id="PF02770"/>
    </source>
</evidence>
<dbReference type="InterPro" id="IPR046373">
    <property type="entry name" value="Acyl-CoA_Oxase/DH_mid-dom_sf"/>
</dbReference>
<dbReference type="RefSeq" id="WP_101464082.1">
    <property type="nucleotide sequence ID" value="NZ_PJMW01000002.1"/>
</dbReference>
<comment type="caution">
    <text evidence="9">The sequence shown here is derived from an EMBL/GenBank/DDBJ whole genome shotgun (WGS) entry which is preliminary data.</text>
</comment>
<dbReference type="InterPro" id="IPR009075">
    <property type="entry name" value="AcylCo_DH/oxidase_C"/>
</dbReference>
<dbReference type="GO" id="GO:0016627">
    <property type="term" value="F:oxidoreductase activity, acting on the CH-CH group of donors"/>
    <property type="evidence" value="ECO:0007669"/>
    <property type="project" value="InterPro"/>
</dbReference>
<dbReference type="InterPro" id="IPR009100">
    <property type="entry name" value="AcylCoA_DH/oxidase_NM_dom_sf"/>
</dbReference>
<sequence length="762" mass="80497">MSLAVTADQHALAQSVAAFARKIAPLSQTREHLSEYAAGSAPAEVWTALCEQGLHALHLPAEHGGDDCGLATLAVAVEQLSTAMFPGPYLSTVTASALAMAARAQSLLADFGTGMTGAVVTGPNLRATREGDGWVVAGVSDPALGLPGAGRVVVRAAVAGNCAASLWFWFSPGELGRPAPDSSVPVGEPPLPIGSTASIRFTTAEAVDLTRSLGRAEFDVYPVDAARVLDGIDPAVAELWTTTLAAAEATGICRWCLDTTVEYIRVRHQFGRPIGSFQAVQHKAALMLVRADVASAVTWDATRAETQPTPQRLLAAANAALTVLPAAIDQAVDCVSLLGGIGFTWEHDAHLYWRRAIALAALAGGEDAAARALGERALLDERDFSFVAADTLPGLRTTVGTTLDAVAAMPDDEILSEGWSPARGGRRRARLTAAGLVAPHWPSPYGLDAGPAEQAVIAEEFARRGLRQPELGIGAWVLPTLIEHGDDAQRAQFVTATMLGDIIWCQLFSEPGAGSDLAGLSTAARKVEGGWIINGQKVWNSQAQDADWAVCLARTDADAPQHAGLTYFLIPMNAEGVDVRPLRQVTGIWEFNEVFLDEVFVPDNQVVAQPGDGWRIAVTTLSNERVAMGSATFGHGSSTLVRRLLESGDHTGTRDDAVRVLGRNTALELSVAALNLRDVVARMNDMADGNGSSNSIKKVWNAIAQRDAARALASILGPRATIGHPEQPYTFDFLGLPAILFGGGTIEIQLNIIARRVLRLPR</sequence>
<keyword evidence="4" id="KW-0274">FAD</keyword>
<dbReference type="EMBL" id="PJMW01000002">
    <property type="protein sequence ID" value="PKV77416.1"/>
    <property type="molecule type" value="Genomic_DNA"/>
</dbReference>
<dbReference type="SUPFAM" id="SSF56645">
    <property type="entry name" value="Acyl-CoA dehydrogenase NM domain-like"/>
    <property type="match status" value="2"/>
</dbReference>
<dbReference type="Proteomes" id="UP000233766">
    <property type="component" value="Unassembled WGS sequence"/>
</dbReference>
<keyword evidence="10" id="KW-1185">Reference proteome</keyword>
<organism evidence="9 10">
    <name type="scientific">Nocardia fluminea</name>
    <dbReference type="NCBI Taxonomy" id="134984"/>
    <lineage>
        <taxon>Bacteria</taxon>
        <taxon>Bacillati</taxon>
        <taxon>Actinomycetota</taxon>
        <taxon>Actinomycetes</taxon>
        <taxon>Mycobacteriales</taxon>
        <taxon>Nocardiaceae</taxon>
        <taxon>Nocardia</taxon>
    </lineage>
</organism>
<dbReference type="InterPro" id="IPR052161">
    <property type="entry name" value="Mycobact_Acyl-CoA_DH"/>
</dbReference>
<evidence type="ECO:0000259" key="8">
    <source>
        <dbReference type="Pfam" id="PF02771"/>
    </source>
</evidence>
<dbReference type="PANTHER" id="PTHR43292">
    <property type="entry name" value="ACYL-COA DEHYDROGENASE"/>
    <property type="match status" value="1"/>
</dbReference>
<accession>A0A2N3V726</accession>
<dbReference type="PANTHER" id="PTHR43292:SF4">
    <property type="entry name" value="ACYL-COA DEHYDROGENASE FADE34"/>
    <property type="match status" value="1"/>
</dbReference>
<protein>
    <submittedName>
        <fullName evidence="9">Alkylation response protein AidB-like acyl-CoA dehydrogenase</fullName>
    </submittedName>
</protein>
<keyword evidence="5" id="KW-0560">Oxidoreductase</keyword>